<dbReference type="Pfam" id="PF00069">
    <property type="entry name" value="Pkinase"/>
    <property type="match status" value="1"/>
</dbReference>
<dbReference type="VEuPathDB" id="TrichDB:TVAG_047950"/>
<dbReference type="PROSITE" id="PS50011">
    <property type="entry name" value="PROTEIN_KINASE_DOM"/>
    <property type="match status" value="1"/>
</dbReference>
<sequence>MNLTKQNVAKSACLPFTLKDYKFTSVIGKGGFAEVYLVESIKFGTNFVAKVMTVDESEIQKTWEIFDAETTALSTLNHPHIIRLYDHFQIGTQFYYILEYCPNGSLYNEVQEKMGLSYPRFITVATQIVSALLYCHDHGIAHRDIKPGNILLDEYKRAKLSDFGLCLQTSAGQLHKAFSGSNEFTATEIFLKKPNDPMKGDVWALGVTFAILISGQSPWKSDSLGGMRQLAQKGFFRLPKSVPQDIREIISQMIVVDPDQRITMQQLYQNPLFHQTEQSIQRPFIKKSMSGNIKWAPIKRTIQACATYGEFPEFKDESPICVQSQLRCVSSTFQHNLLNNSRVKSRLSKAVSVTFSESFEDVKFLS</sequence>
<dbReference type="PANTHER" id="PTHR24362:SF309">
    <property type="entry name" value="PROTEIN KINASE DOMAIN-CONTAINING PROTEIN"/>
    <property type="match status" value="1"/>
</dbReference>
<dbReference type="RefSeq" id="XP_001330456.1">
    <property type="nucleotide sequence ID" value="XM_001330421.1"/>
</dbReference>
<dbReference type="InterPro" id="IPR000719">
    <property type="entry name" value="Prot_kinase_dom"/>
</dbReference>
<name>A2EZH5_TRIV3</name>
<accession>A2EZH5</accession>
<keyword evidence="7" id="KW-1185">Reference proteome</keyword>
<dbReference type="InterPro" id="IPR011009">
    <property type="entry name" value="Kinase-like_dom_sf"/>
</dbReference>
<keyword evidence="6" id="KW-0418">Kinase</keyword>
<dbReference type="VEuPathDB" id="TrichDB:TVAGG3_0657480"/>
<dbReference type="STRING" id="5722.A2EZH5"/>
<proteinExistence type="inferred from homology"/>
<dbReference type="SMART" id="SM00220">
    <property type="entry name" value="S_TKc"/>
    <property type="match status" value="1"/>
</dbReference>
<evidence type="ECO:0000256" key="3">
    <source>
        <dbReference type="PROSITE-ProRule" id="PRU10141"/>
    </source>
</evidence>
<reference evidence="6" key="1">
    <citation type="submission" date="2006-10" db="EMBL/GenBank/DDBJ databases">
        <authorList>
            <person name="Amadeo P."/>
            <person name="Zhao Q."/>
            <person name="Wortman J."/>
            <person name="Fraser-Liggett C."/>
            <person name="Carlton J."/>
        </authorList>
    </citation>
    <scope>NUCLEOTIDE SEQUENCE</scope>
    <source>
        <strain evidence="6">G3</strain>
    </source>
</reference>
<dbReference type="AlphaFoldDB" id="A2EZH5"/>
<dbReference type="SMR" id="A2EZH5"/>
<comment type="similarity">
    <text evidence="4">Belongs to the protein kinase superfamily.</text>
</comment>
<reference evidence="6" key="2">
    <citation type="journal article" date="2007" name="Science">
        <title>Draft genome sequence of the sexually transmitted pathogen Trichomonas vaginalis.</title>
        <authorList>
            <person name="Carlton J.M."/>
            <person name="Hirt R.P."/>
            <person name="Silva J.C."/>
            <person name="Delcher A.L."/>
            <person name="Schatz M."/>
            <person name="Zhao Q."/>
            <person name="Wortman J.R."/>
            <person name="Bidwell S.L."/>
            <person name="Alsmark U.C.M."/>
            <person name="Besteiro S."/>
            <person name="Sicheritz-Ponten T."/>
            <person name="Noel C.J."/>
            <person name="Dacks J.B."/>
            <person name="Foster P.G."/>
            <person name="Simillion C."/>
            <person name="Van de Peer Y."/>
            <person name="Miranda-Saavedra D."/>
            <person name="Barton G.J."/>
            <person name="Westrop G.D."/>
            <person name="Mueller S."/>
            <person name="Dessi D."/>
            <person name="Fiori P.L."/>
            <person name="Ren Q."/>
            <person name="Paulsen I."/>
            <person name="Zhang H."/>
            <person name="Bastida-Corcuera F.D."/>
            <person name="Simoes-Barbosa A."/>
            <person name="Brown M.T."/>
            <person name="Hayes R.D."/>
            <person name="Mukherjee M."/>
            <person name="Okumura C.Y."/>
            <person name="Schneider R."/>
            <person name="Smith A.J."/>
            <person name="Vanacova S."/>
            <person name="Villalvazo M."/>
            <person name="Haas B.J."/>
            <person name="Pertea M."/>
            <person name="Feldblyum T.V."/>
            <person name="Utterback T.R."/>
            <person name="Shu C.L."/>
            <person name="Osoegawa K."/>
            <person name="de Jong P.J."/>
            <person name="Hrdy I."/>
            <person name="Horvathova L."/>
            <person name="Zubacova Z."/>
            <person name="Dolezal P."/>
            <person name="Malik S.B."/>
            <person name="Logsdon J.M. Jr."/>
            <person name="Henze K."/>
            <person name="Gupta A."/>
            <person name="Wang C.C."/>
            <person name="Dunne R.L."/>
            <person name="Upcroft J.A."/>
            <person name="Upcroft P."/>
            <person name="White O."/>
            <person name="Salzberg S.L."/>
            <person name="Tang P."/>
            <person name="Chiu C.-H."/>
            <person name="Lee Y.-S."/>
            <person name="Embley T.M."/>
            <person name="Coombs G.H."/>
            <person name="Mottram J.C."/>
            <person name="Tachezy J."/>
            <person name="Fraser-Liggett C.M."/>
            <person name="Johnson P.J."/>
        </authorList>
    </citation>
    <scope>NUCLEOTIDE SEQUENCE [LARGE SCALE GENOMIC DNA]</scope>
    <source>
        <strain evidence="6">G3</strain>
    </source>
</reference>
<dbReference type="GO" id="GO:0004674">
    <property type="term" value="F:protein serine/threonine kinase activity"/>
    <property type="evidence" value="ECO:0000318"/>
    <property type="project" value="GO_Central"/>
</dbReference>
<dbReference type="GO" id="GO:0005524">
    <property type="term" value="F:ATP binding"/>
    <property type="evidence" value="ECO:0007669"/>
    <property type="project" value="UniProtKB-UniRule"/>
</dbReference>
<keyword evidence="4" id="KW-0723">Serine/threonine-protein kinase</keyword>
<keyword evidence="2 3" id="KW-0067">ATP-binding</keyword>
<feature type="domain" description="Protein kinase" evidence="5">
    <location>
        <begin position="21"/>
        <end position="273"/>
    </location>
</feature>
<dbReference type="SUPFAM" id="SSF56112">
    <property type="entry name" value="Protein kinase-like (PK-like)"/>
    <property type="match status" value="1"/>
</dbReference>
<evidence type="ECO:0000259" key="5">
    <source>
        <dbReference type="PROSITE" id="PS50011"/>
    </source>
</evidence>
<evidence type="ECO:0000256" key="4">
    <source>
        <dbReference type="RuleBase" id="RU000304"/>
    </source>
</evidence>
<gene>
    <name evidence="6" type="ORF">TVAG_047950</name>
</gene>
<dbReference type="eggNOG" id="KOG0586">
    <property type="taxonomic scope" value="Eukaryota"/>
</dbReference>
<dbReference type="PROSITE" id="PS00108">
    <property type="entry name" value="PROTEIN_KINASE_ST"/>
    <property type="match status" value="1"/>
</dbReference>
<dbReference type="FunCoup" id="A2EZH5">
    <property type="interactions" value="26"/>
</dbReference>
<dbReference type="InterPro" id="IPR017441">
    <property type="entry name" value="Protein_kinase_ATP_BS"/>
</dbReference>
<feature type="binding site" evidence="3">
    <location>
        <position position="50"/>
    </location>
    <ligand>
        <name>ATP</name>
        <dbReference type="ChEBI" id="CHEBI:30616"/>
    </ligand>
</feature>
<dbReference type="OrthoDB" id="541276at2759"/>
<evidence type="ECO:0000313" key="6">
    <source>
        <dbReference type="EMBL" id="EAY01941.1"/>
    </source>
</evidence>
<evidence type="ECO:0000256" key="1">
    <source>
        <dbReference type="ARBA" id="ARBA00022741"/>
    </source>
</evidence>
<organism evidence="6 7">
    <name type="scientific">Trichomonas vaginalis (strain ATCC PRA-98 / G3)</name>
    <dbReference type="NCBI Taxonomy" id="412133"/>
    <lineage>
        <taxon>Eukaryota</taxon>
        <taxon>Metamonada</taxon>
        <taxon>Parabasalia</taxon>
        <taxon>Trichomonadida</taxon>
        <taxon>Trichomonadidae</taxon>
        <taxon>Trichomonas</taxon>
    </lineage>
</organism>
<protein>
    <submittedName>
        <fullName evidence="6">CAMK family protein kinase</fullName>
    </submittedName>
</protein>
<dbReference type="Gene3D" id="1.10.510.10">
    <property type="entry name" value="Transferase(Phosphotransferase) domain 1"/>
    <property type="match status" value="1"/>
</dbReference>
<dbReference type="EMBL" id="DS113552">
    <property type="protein sequence ID" value="EAY01941.1"/>
    <property type="molecule type" value="Genomic_DNA"/>
</dbReference>
<keyword evidence="6" id="KW-0808">Transferase</keyword>
<keyword evidence="1 3" id="KW-0547">Nucleotide-binding</keyword>
<dbReference type="PANTHER" id="PTHR24362">
    <property type="entry name" value="SERINE/THREONINE-PROTEIN KINASE NEK"/>
    <property type="match status" value="1"/>
</dbReference>
<dbReference type="InParanoid" id="A2EZH5"/>
<dbReference type="Proteomes" id="UP000001542">
    <property type="component" value="Unassembled WGS sequence"/>
</dbReference>
<evidence type="ECO:0000256" key="2">
    <source>
        <dbReference type="ARBA" id="ARBA00022840"/>
    </source>
</evidence>
<dbReference type="PROSITE" id="PS00107">
    <property type="entry name" value="PROTEIN_KINASE_ATP"/>
    <property type="match status" value="1"/>
</dbReference>
<dbReference type="FunFam" id="1.10.510.10:FF:000969">
    <property type="entry name" value="CAMK family protein kinase"/>
    <property type="match status" value="1"/>
</dbReference>
<dbReference type="KEGG" id="tva:4759769"/>
<evidence type="ECO:0000313" key="7">
    <source>
        <dbReference type="Proteomes" id="UP000001542"/>
    </source>
</evidence>
<dbReference type="InterPro" id="IPR008271">
    <property type="entry name" value="Ser/Thr_kinase_AS"/>
</dbReference>